<dbReference type="Gene3D" id="3.40.50.620">
    <property type="entry name" value="HUPs"/>
    <property type="match status" value="1"/>
</dbReference>
<comment type="similarity">
    <text evidence="10">Belongs to the NadD family.</text>
</comment>
<feature type="domain" description="Cytidyltransferase-like" evidence="11">
    <location>
        <begin position="5"/>
        <end position="166"/>
    </location>
</feature>
<dbReference type="InterPro" id="IPR014729">
    <property type="entry name" value="Rossmann-like_a/b/a_fold"/>
</dbReference>
<evidence type="ECO:0000256" key="2">
    <source>
        <dbReference type="ARBA" id="ARBA00005019"/>
    </source>
</evidence>
<dbReference type="EMBL" id="JABBPN010000002">
    <property type="protein sequence ID" value="NMO94879.1"/>
    <property type="molecule type" value="Genomic_DNA"/>
</dbReference>
<keyword evidence="5 10" id="KW-0548">Nucleotidyltransferase</keyword>
<keyword evidence="6 10" id="KW-0547">Nucleotide-binding</keyword>
<organism evidence="12 13">
    <name type="scientific">Paenibacillus lemnae</name>
    <dbReference type="NCBI Taxonomy" id="1330551"/>
    <lineage>
        <taxon>Bacteria</taxon>
        <taxon>Bacillati</taxon>
        <taxon>Bacillota</taxon>
        <taxon>Bacilli</taxon>
        <taxon>Bacillales</taxon>
        <taxon>Paenibacillaceae</taxon>
        <taxon>Paenibacillus</taxon>
    </lineage>
</organism>
<comment type="pathway">
    <text evidence="2 10">Cofactor biosynthesis; NAD(+) biosynthesis; deamido-NAD(+) from nicotinate D-ribonucleotide: step 1/1.</text>
</comment>
<dbReference type="InterPro" id="IPR004821">
    <property type="entry name" value="Cyt_trans-like"/>
</dbReference>
<keyword evidence="8 10" id="KW-0520">NAD</keyword>
<name>A0A848M3Q0_PAELE</name>
<evidence type="ECO:0000256" key="3">
    <source>
        <dbReference type="ARBA" id="ARBA00022642"/>
    </source>
</evidence>
<evidence type="ECO:0000256" key="7">
    <source>
        <dbReference type="ARBA" id="ARBA00022840"/>
    </source>
</evidence>
<dbReference type="PANTHER" id="PTHR39321">
    <property type="entry name" value="NICOTINATE-NUCLEOTIDE ADENYLYLTRANSFERASE-RELATED"/>
    <property type="match status" value="1"/>
</dbReference>
<evidence type="ECO:0000256" key="1">
    <source>
        <dbReference type="ARBA" id="ARBA00002324"/>
    </source>
</evidence>
<proteinExistence type="inferred from homology"/>
<dbReference type="NCBIfam" id="NF000840">
    <property type="entry name" value="PRK00071.1-3"/>
    <property type="match status" value="1"/>
</dbReference>
<dbReference type="GO" id="GO:0005524">
    <property type="term" value="F:ATP binding"/>
    <property type="evidence" value="ECO:0007669"/>
    <property type="project" value="UniProtKB-KW"/>
</dbReference>
<dbReference type="AlphaFoldDB" id="A0A848M3Q0"/>
<dbReference type="GO" id="GO:0004515">
    <property type="term" value="F:nicotinate-nucleotide adenylyltransferase activity"/>
    <property type="evidence" value="ECO:0007669"/>
    <property type="project" value="UniProtKB-UniRule"/>
</dbReference>
<evidence type="ECO:0000256" key="4">
    <source>
        <dbReference type="ARBA" id="ARBA00022679"/>
    </source>
</evidence>
<dbReference type="HAMAP" id="MF_00244">
    <property type="entry name" value="NaMN_adenylyltr"/>
    <property type="match status" value="1"/>
</dbReference>
<dbReference type="Proteomes" id="UP000565468">
    <property type="component" value="Unassembled WGS sequence"/>
</dbReference>
<keyword evidence="7 10" id="KW-0067">ATP-binding</keyword>
<evidence type="ECO:0000256" key="10">
    <source>
        <dbReference type="HAMAP-Rule" id="MF_00244"/>
    </source>
</evidence>
<dbReference type="InterPro" id="IPR005248">
    <property type="entry name" value="NadD/NMNAT"/>
</dbReference>
<protein>
    <recommendedName>
        <fullName evidence="10">Probable nicotinate-nucleotide adenylyltransferase</fullName>
        <ecNumber evidence="10">2.7.7.18</ecNumber>
    </recommendedName>
    <alternativeName>
        <fullName evidence="10">Deamido-NAD(+) diphosphorylase</fullName>
    </alternativeName>
    <alternativeName>
        <fullName evidence="10">Deamido-NAD(+) pyrophosphorylase</fullName>
    </alternativeName>
    <alternativeName>
        <fullName evidence="10">Nicotinate mononucleotide adenylyltransferase</fullName>
        <shortName evidence="10">NaMN adenylyltransferase</shortName>
    </alternativeName>
</protein>
<keyword evidence="13" id="KW-1185">Reference proteome</keyword>
<keyword evidence="4 10" id="KW-0808">Transferase</keyword>
<dbReference type="UniPathway" id="UPA00253">
    <property type="reaction ID" value="UER00332"/>
</dbReference>
<dbReference type="RefSeq" id="WP_169503591.1">
    <property type="nucleotide sequence ID" value="NZ_JABBPN010000002.1"/>
</dbReference>
<accession>A0A848M3Q0</accession>
<reference evidence="12 13" key="1">
    <citation type="submission" date="2020-04" db="EMBL/GenBank/DDBJ databases">
        <title>Paenibacillus algicola sp. nov., a novel marine bacterium producing alginate lyase.</title>
        <authorList>
            <person name="Huang H."/>
        </authorList>
    </citation>
    <scope>NUCLEOTIDE SEQUENCE [LARGE SCALE GENOMIC DNA]</scope>
    <source>
        <strain evidence="12 13">L7-75</strain>
    </source>
</reference>
<dbReference type="SUPFAM" id="SSF52374">
    <property type="entry name" value="Nucleotidylyl transferase"/>
    <property type="match status" value="1"/>
</dbReference>
<dbReference type="NCBIfam" id="TIGR00125">
    <property type="entry name" value="cyt_tran_rel"/>
    <property type="match status" value="1"/>
</dbReference>
<dbReference type="EC" id="2.7.7.18" evidence="10"/>
<dbReference type="Pfam" id="PF01467">
    <property type="entry name" value="CTP_transf_like"/>
    <property type="match status" value="1"/>
</dbReference>
<evidence type="ECO:0000256" key="5">
    <source>
        <dbReference type="ARBA" id="ARBA00022695"/>
    </source>
</evidence>
<dbReference type="NCBIfam" id="NF000841">
    <property type="entry name" value="PRK00071.1-4"/>
    <property type="match status" value="1"/>
</dbReference>
<evidence type="ECO:0000256" key="9">
    <source>
        <dbReference type="ARBA" id="ARBA00048721"/>
    </source>
</evidence>
<evidence type="ECO:0000313" key="12">
    <source>
        <dbReference type="EMBL" id="NMO94879.1"/>
    </source>
</evidence>
<sequence length="200" mass="22667">MKTGIMGGTFDPIHIGHLMAAEAARDACGLEEVWFMPSHTPPHKQQAGVTGEMRLDMTEKAISSNPHFRLLDVEVKRQGVSYTVDTIRDLKKEWPEHDFHFIIGADMVNYLPKWNRIQELADMLSFIGLNRPGSPLDTEQLPDFLKRRVHIVDMPMLDISSSDIRHKAENGESIRYMVPDPVYEYISRSGIYGVQSGTAD</sequence>
<evidence type="ECO:0000256" key="6">
    <source>
        <dbReference type="ARBA" id="ARBA00022741"/>
    </source>
</evidence>
<gene>
    <name evidence="10" type="primary">nadD</name>
    <name evidence="12" type="ORF">HII30_03625</name>
</gene>
<dbReference type="NCBIfam" id="TIGR00482">
    <property type="entry name" value="nicotinate (nicotinamide) nucleotide adenylyltransferase"/>
    <property type="match status" value="1"/>
</dbReference>
<dbReference type="GO" id="GO:0009435">
    <property type="term" value="P:NAD+ biosynthetic process"/>
    <property type="evidence" value="ECO:0007669"/>
    <property type="project" value="UniProtKB-UniRule"/>
</dbReference>
<evidence type="ECO:0000256" key="8">
    <source>
        <dbReference type="ARBA" id="ARBA00023027"/>
    </source>
</evidence>
<keyword evidence="3 10" id="KW-0662">Pyridine nucleotide biosynthesis</keyword>
<dbReference type="CDD" id="cd02165">
    <property type="entry name" value="NMNAT"/>
    <property type="match status" value="1"/>
</dbReference>
<comment type="catalytic activity">
    <reaction evidence="9 10">
        <text>nicotinate beta-D-ribonucleotide + ATP + H(+) = deamido-NAD(+) + diphosphate</text>
        <dbReference type="Rhea" id="RHEA:22860"/>
        <dbReference type="ChEBI" id="CHEBI:15378"/>
        <dbReference type="ChEBI" id="CHEBI:30616"/>
        <dbReference type="ChEBI" id="CHEBI:33019"/>
        <dbReference type="ChEBI" id="CHEBI:57502"/>
        <dbReference type="ChEBI" id="CHEBI:58437"/>
        <dbReference type="EC" id="2.7.7.18"/>
    </reaction>
</comment>
<comment type="function">
    <text evidence="1 10">Catalyzes the reversible adenylation of nicotinate mononucleotide (NaMN) to nicotinic acid adenine dinucleotide (NaAD).</text>
</comment>
<evidence type="ECO:0000313" key="13">
    <source>
        <dbReference type="Proteomes" id="UP000565468"/>
    </source>
</evidence>
<dbReference type="PANTHER" id="PTHR39321:SF3">
    <property type="entry name" value="PHOSPHOPANTETHEINE ADENYLYLTRANSFERASE"/>
    <property type="match status" value="1"/>
</dbReference>
<evidence type="ECO:0000259" key="11">
    <source>
        <dbReference type="Pfam" id="PF01467"/>
    </source>
</evidence>
<comment type="caution">
    <text evidence="12">The sequence shown here is derived from an EMBL/GenBank/DDBJ whole genome shotgun (WGS) entry which is preliminary data.</text>
</comment>